<evidence type="ECO:0000256" key="1">
    <source>
        <dbReference type="ARBA" id="ARBA00000971"/>
    </source>
</evidence>
<dbReference type="Pfam" id="PF05697">
    <property type="entry name" value="Trigger_N"/>
    <property type="match status" value="1"/>
</dbReference>
<reference evidence="9 10" key="1">
    <citation type="journal article" date="2022" name="Nat. Genet.">
        <title>Improved pea reference genome and pan-genome highlight genomic features and evolutionary characteristics.</title>
        <authorList>
            <person name="Yang T."/>
            <person name="Liu R."/>
            <person name="Luo Y."/>
            <person name="Hu S."/>
            <person name="Wang D."/>
            <person name="Wang C."/>
            <person name="Pandey M.K."/>
            <person name="Ge S."/>
            <person name="Xu Q."/>
            <person name="Li N."/>
            <person name="Li G."/>
            <person name="Huang Y."/>
            <person name="Saxena R.K."/>
            <person name="Ji Y."/>
            <person name="Li M."/>
            <person name="Yan X."/>
            <person name="He Y."/>
            <person name="Liu Y."/>
            <person name="Wang X."/>
            <person name="Xiang C."/>
            <person name="Varshney R.K."/>
            <person name="Ding H."/>
            <person name="Gao S."/>
            <person name="Zong X."/>
        </authorList>
    </citation>
    <scope>NUCLEOTIDE SEQUENCE [LARGE SCALE GENOMIC DNA]</scope>
    <source>
        <strain evidence="9 10">cv. Zhongwan 6</strain>
    </source>
</reference>
<comment type="similarity">
    <text evidence="2">Belongs to the FKBP-type PPIase family. Tig subfamily.</text>
</comment>
<evidence type="ECO:0000256" key="6">
    <source>
        <dbReference type="ARBA" id="ARBA00023235"/>
    </source>
</evidence>
<evidence type="ECO:0000256" key="7">
    <source>
        <dbReference type="ARBA" id="ARBA00024849"/>
    </source>
</evidence>
<dbReference type="GO" id="GO:0044183">
    <property type="term" value="F:protein folding chaperone"/>
    <property type="evidence" value="ECO:0007669"/>
    <property type="project" value="TreeGrafter"/>
</dbReference>
<dbReference type="Gene3D" id="3.30.70.1050">
    <property type="entry name" value="Trigger factor ribosome-binding domain"/>
    <property type="match status" value="1"/>
</dbReference>
<dbReference type="EC" id="5.2.1.8" evidence="3"/>
<keyword evidence="10" id="KW-1185">Reference proteome</keyword>
<dbReference type="InterPro" id="IPR008881">
    <property type="entry name" value="Trigger_fac_ribosome-bd_bac"/>
</dbReference>
<keyword evidence="5" id="KW-0143">Chaperone</keyword>
<dbReference type="GO" id="GO:0015031">
    <property type="term" value="P:protein transport"/>
    <property type="evidence" value="ECO:0007669"/>
    <property type="project" value="InterPro"/>
</dbReference>
<dbReference type="PANTHER" id="PTHR30560:SF5">
    <property type="entry name" value="OS09G0515400 PROTEIN"/>
    <property type="match status" value="1"/>
</dbReference>
<evidence type="ECO:0000256" key="3">
    <source>
        <dbReference type="ARBA" id="ARBA00013194"/>
    </source>
</evidence>
<dbReference type="FunFam" id="3.30.70.1050:FF:000004">
    <property type="entry name" value="Trigger factor"/>
    <property type="match status" value="1"/>
</dbReference>
<dbReference type="GO" id="GO:0051083">
    <property type="term" value="P:'de novo' cotranslational protein folding"/>
    <property type="evidence" value="ECO:0007669"/>
    <property type="project" value="TreeGrafter"/>
</dbReference>
<keyword evidence="4" id="KW-0697">Rotamase</keyword>
<accession>A0A9D4X0Q3</accession>
<keyword evidence="6" id="KW-0413">Isomerase</keyword>
<name>A0A9D4X0Q3_PEA</name>
<dbReference type="InterPro" id="IPR036611">
    <property type="entry name" value="Trigger_fac_ribosome-bd_sf"/>
</dbReference>
<dbReference type="Gramene" id="Psat05G0645700-T1">
    <property type="protein sequence ID" value="KAI5411379.1"/>
    <property type="gene ID" value="KIW84_056457"/>
</dbReference>
<dbReference type="InterPro" id="IPR005215">
    <property type="entry name" value="Trig_fac"/>
</dbReference>
<comment type="caution">
    <text evidence="9">The sequence shown here is derived from an EMBL/GenBank/DDBJ whole genome shotgun (WGS) entry which is preliminary data.</text>
</comment>
<sequence>MHSISQTFILNPTTQIIRYKQRVDNFVSRSLNSRHFGLLLKHRHDGVRILKREQRNWLPTAAVLSDAEISSTRFEEFSVSTADTNDVGELKISIEVSGNKTQRIFDDVFQNMVEAAQPIPGFRRVKGGKTPDIPKDILLEVLGPSNVFKQVIKEIINSTVAEYVEKESLKVNSDMRVEQSFEDLETTFEVGEKFSFDVVLHLLK</sequence>
<comment type="catalytic activity">
    <reaction evidence="1">
        <text>[protein]-peptidylproline (omega=180) = [protein]-peptidylproline (omega=0)</text>
        <dbReference type="Rhea" id="RHEA:16237"/>
        <dbReference type="Rhea" id="RHEA-COMP:10747"/>
        <dbReference type="Rhea" id="RHEA-COMP:10748"/>
        <dbReference type="ChEBI" id="CHEBI:83833"/>
        <dbReference type="ChEBI" id="CHEBI:83834"/>
        <dbReference type="EC" id="5.2.1.8"/>
    </reaction>
</comment>
<dbReference type="GO" id="GO:0043022">
    <property type="term" value="F:ribosome binding"/>
    <property type="evidence" value="ECO:0007669"/>
    <property type="project" value="TreeGrafter"/>
</dbReference>
<dbReference type="PANTHER" id="PTHR30560">
    <property type="entry name" value="TRIGGER FACTOR CHAPERONE AND PEPTIDYL-PROLYL CIS/TRANS ISOMERASE"/>
    <property type="match status" value="1"/>
</dbReference>
<evidence type="ECO:0000256" key="2">
    <source>
        <dbReference type="ARBA" id="ARBA00005464"/>
    </source>
</evidence>
<comment type="function">
    <text evidence="7">Involved in protein export. Acts as a chaperone by maintaining the newly synthesized protein in an open conformation. Functions as a peptidyl-prolyl cis-trans isomerase.</text>
</comment>
<dbReference type="GO" id="GO:0003755">
    <property type="term" value="F:peptidyl-prolyl cis-trans isomerase activity"/>
    <property type="evidence" value="ECO:0007669"/>
    <property type="project" value="UniProtKB-KW"/>
</dbReference>
<dbReference type="AlphaFoldDB" id="A0A9D4X0Q3"/>
<dbReference type="EMBL" id="JAMSHJ010000005">
    <property type="protein sequence ID" value="KAI5411379.1"/>
    <property type="molecule type" value="Genomic_DNA"/>
</dbReference>
<proteinExistence type="inferred from homology"/>
<protein>
    <recommendedName>
        <fullName evidence="3">peptidylprolyl isomerase</fullName>
        <ecNumber evidence="3">5.2.1.8</ecNumber>
    </recommendedName>
</protein>
<feature type="domain" description="Trigger factor ribosome-binding bacterial" evidence="8">
    <location>
        <begin position="84"/>
        <end position="200"/>
    </location>
</feature>
<dbReference type="Gramene" id="Psat5g230640.1">
    <property type="protein sequence ID" value="Psat5g230640.1.cds"/>
    <property type="gene ID" value="Psat5g230640"/>
</dbReference>
<gene>
    <name evidence="9" type="ORF">KIW84_056457</name>
</gene>
<evidence type="ECO:0000313" key="10">
    <source>
        <dbReference type="Proteomes" id="UP001058974"/>
    </source>
</evidence>
<dbReference type="SUPFAM" id="SSF102735">
    <property type="entry name" value="Trigger factor ribosome-binding domain"/>
    <property type="match status" value="1"/>
</dbReference>
<dbReference type="GO" id="GO:0043335">
    <property type="term" value="P:protein unfolding"/>
    <property type="evidence" value="ECO:0007669"/>
    <property type="project" value="TreeGrafter"/>
</dbReference>
<dbReference type="Proteomes" id="UP001058974">
    <property type="component" value="Chromosome 5"/>
</dbReference>
<evidence type="ECO:0000256" key="4">
    <source>
        <dbReference type="ARBA" id="ARBA00023110"/>
    </source>
</evidence>
<dbReference type="OrthoDB" id="1881930at2759"/>
<evidence type="ECO:0000256" key="5">
    <source>
        <dbReference type="ARBA" id="ARBA00023186"/>
    </source>
</evidence>
<evidence type="ECO:0000313" key="9">
    <source>
        <dbReference type="EMBL" id="KAI5411379.1"/>
    </source>
</evidence>
<evidence type="ECO:0000259" key="8">
    <source>
        <dbReference type="Pfam" id="PF05697"/>
    </source>
</evidence>
<organism evidence="9 10">
    <name type="scientific">Pisum sativum</name>
    <name type="common">Garden pea</name>
    <name type="synonym">Lathyrus oleraceus</name>
    <dbReference type="NCBI Taxonomy" id="3888"/>
    <lineage>
        <taxon>Eukaryota</taxon>
        <taxon>Viridiplantae</taxon>
        <taxon>Streptophyta</taxon>
        <taxon>Embryophyta</taxon>
        <taxon>Tracheophyta</taxon>
        <taxon>Spermatophyta</taxon>
        <taxon>Magnoliopsida</taxon>
        <taxon>eudicotyledons</taxon>
        <taxon>Gunneridae</taxon>
        <taxon>Pentapetalae</taxon>
        <taxon>rosids</taxon>
        <taxon>fabids</taxon>
        <taxon>Fabales</taxon>
        <taxon>Fabaceae</taxon>
        <taxon>Papilionoideae</taxon>
        <taxon>50 kb inversion clade</taxon>
        <taxon>NPAAA clade</taxon>
        <taxon>Hologalegina</taxon>
        <taxon>IRL clade</taxon>
        <taxon>Fabeae</taxon>
        <taxon>Lathyrus</taxon>
    </lineage>
</organism>